<feature type="domain" description="HTH luxR-type" evidence="3">
    <location>
        <begin position="844"/>
        <end position="909"/>
    </location>
</feature>
<keyword evidence="1" id="KW-0547">Nucleotide-binding</keyword>
<dbReference type="Pfam" id="PF00196">
    <property type="entry name" value="GerE"/>
    <property type="match status" value="1"/>
</dbReference>
<evidence type="ECO:0000259" key="3">
    <source>
        <dbReference type="PROSITE" id="PS50043"/>
    </source>
</evidence>
<dbReference type="InterPro" id="IPR000792">
    <property type="entry name" value="Tscrpt_reg_LuxR_C"/>
</dbReference>
<evidence type="ECO:0000256" key="1">
    <source>
        <dbReference type="ARBA" id="ARBA00022741"/>
    </source>
</evidence>
<keyword evidence="5" id="KW-1185">Reference proteome</keyword>
<dbReference type="Pfam" id="PF13191">
    <property type="entry name" value="AAA_16"/>
    <property type="match status" value="1"/>
</dbReference>
<accession>A0ABW1JTG4</accession>
<comment type="caution">
    <text evidence="4">The sequence shown here is derived from an EMBL/GenBank/DDBJ whole genome shotgun (WGS) entry which is preliminary data.</text>
</comment>
<protein>
    <submittedName>
        <fullName evidence="4">AAA family ATPase</fullName>
    </submittedName>
</protein>
<dbReference type="SMART" id="SM00421">
    <property type="entry name" value="HTH_LUXR"/>
    <property type="match status" value="1"/>
</dbReference>
<proteinExistence type="predicted"/>
<dbReference type="CDD" id="cd06170">
    <property type="entry name" value="LuxR_C_like"/>
    <property type="match status" value="1"/>
</dbReference>
<dbReference type="PRINTS" id="PR00038">
    <property type="entry name" value="HTHLUXR"/>
</dbReference>
<evidence type="ECO:0000256" key="2">
    <source>
        <dbReference type="ARBA" id="ARBA00022840"/>
    </source>
</evidence>
<dbReference type="PROSITE" id="PS50043">
    <property type="entry name" value="HTH_LUXR_2"/>
    <property type="match status" value="1"/>
</dbReference>
<dbReference type="InterPro" id="IPR027417">
    <property type="entry name" value="P-loop_NTPase"/>
</dbReference>
<dbReference type="PANTHER" id="PTHR16305:SF35">
    <property type="entry name" value="TRANSCRIPTIONAL ACTIVATOR DOMAIN"/>
    <property type="match status" value="1"/>
</dbReference>
<dbReference type="Gene3D" id="1.10.10.10">
    <property type="entry name" value="Winged helix-like DNA-binding domain superfamily/Winged helix DNA-binding domain"/>
    <property type="match status" value="1"/>
</dbReference>
<evidence type="ECO:0000313" key="4">
    <source>
        <dbReference type="EMBL" id="MFC6012295.1"/>
    </source>
</evidence>
<evidence type="ECO:0000313" key="5">
    <source>
        <dbReference type="Proteomes" id="UP001596223"/>
    </source>
</evidence>
<dbReference type="RefSeq" id="WP_378605609.1">
    <property type="nucleotide sequence ID" value="NZ_JBHSQN010000010.1"/>
</dbReference>
<dbReference type="InterPro" id="IPR041664">
    <property type="entry name" value="AAA_16"/>
</dbReference>
<keyword evidence="2" id="KW-0067">ATP-binding</keyword>
<sequence length="910" mass="97912">MFKPMGRADELDHLNGFIAAARNGLGHAVVLRGEPGIGKSVLIESLIVSAHGFRILRSDGYEAEANLPYSGVQRLVGSIEVDSAQLPDLEREALRVALGVSAGAVPDRFLVGRAVLSLLAIVGCGGPVLCAVDDAQWLDRESLDALGFVARRLRADAAVVVFAARPDDDVDVRLAGVPTLQIDELARTDAIALLTHSFDGVLEPRVAADIVDEVGGNPLVLTDLARDLTIRELTDSSFVPRPLRASQRLEEFYRRKLDLLPDSCKDWILVAAAESTGDLKLVDRAAALLDIDESAGETADDAGLVVIDGAVRFRHPLVRAAVYRAATAAARRRVHGALAQAAEASGSVDVGAWHAAAATARPHDGIAQRLVDAAERAGRRGGLIARASLLARAAELSEDPVLRDDRLLAAAESASESGAGRFAVDLTDRIPDPQALEPVAAGRRLFVRASLAAFLGDPEAIRLAPDQLTAAADLFHGRDTRREHLALLRAFDVAHSAERTVTADTMRGLGLRMRAAATEAEPITRAILIGVAALLLDTYAEAVAPMRKAAHVLSELGDRRALEFSIVGVIFTSALWDERARNNWLDRGERIATRSGTLRELDSLLWMRSLTELDRGDVTAAGRAVARVRELRQAMGYPAEHVVNGSYLAWTGAPTAVVTQIAESTLAAGFGGVHTATINALAIRNLAEGHYHDAYTLLTPFEADRFLQVSPHQLPEYIEAAARAGHTADAERVAVEFARFADDIGSPWAHGVALRCSALIAPTEDAEELYLAAIAALTETDTPIDLYRAHLLYGEWLRRQRRRTDARVQLHTAVEGLTRFGAVAFAERAARELDAFGERAQVDNPARSVELTAQESEVAALAATGHTNAEIAATMFLSANTVDYHLRKVFRKLGISSRRQLREHLPPTAN</sequence>
<dbReference type="InterPro" id="IPR016032">
    <property type="entry name" value="Sig_transdc_resp-reg_C-effctor"/>
</dbReference>
<gene>
    <name evidence="4" type="ORF">ACFP3H_14640</name>
</gene>
<dbReference type="PANTHER" id="PTHR16305">
    <property type="entry name" value="TESTICULAR SOLUBLE ADENYLYL CYCLASE"/>
    <property type="match status" value="1"/>
</dbReference>
<name>A0ABW1JTG4_9NOCA</name>
<dbReference type="SUPFAM" id="SSF52540">
    <property type="entry name" value="P-loop containing nucleoside triphosphate hydrolases"/>
    <property type="match status" value="1"/>
</dbReference>
<dbReference type="EMBL" id="JBHSQN010000010">
    <property type="protein sequence ID" value="MFC6012295.1"/>
    <property type="molecule type" value="Genomic_DNA"/>
</dbReference>
<reference evidence="5" key="1">
    <citation type="journal article" date="2019" name="Int. J. Syst. Evol. Microbiol.">
        <title>The Global Catalogue of Microorganisms (GCM) 10K type strain sequencing project: providing services to taxonomists for standard genome sequencing and annotation.</title>
        <authorList>
            <consortium name="The Broad Institute Genomics Platform"/>
            <consortium name="The Broad Institute Genome Sequencing Center for Infectious Disease"/>
            <person name="Wu L."/>
            <person name="Ma J."/>
        </authorList>
    </citation>
    <scope>NUCLEOTIDE SEQUENCE [LARGE SCALE GENOMIC DNA]</scope>
    <source>
        <strain evidence="5">CCUG 36956</strain>
    </source>
</reference>
<dbReference type="InterPro" id="IPR036388">
    <property type="entry name" value="WH-like_DNA-bd_sf"/>
</dbReference>
<dbReference type="SUPFAM" id="SSF46894">
    <property type="entry name" value="C-terminal effector domain of the bipartite response regulators"/>
    <property type="match status" value="1"/>
</dbReference>
<organism evidence="4 5">
    <name type="scientific">Nocardia lasii</name>
    <dbReference type="NCBI Taxonomy" id="1616107"/>
    <lineage>
        <taxon>Bacteria</taxon>
        <taxon>Bacillati</taxon>
        <taxon>Actinomycetota</taxon>
        <taxon>Actinomycetes</taxon>
        <taxon>Mycobacteriales</taxon>
        <taxon>Nocardiaceae</taxon>
        <taxon>Nocardia</taxon>
    </lineage>
</organism>
<dbReference type="Proteomes" id="UP001596223">
    <property type="component" value="Unassembled WGS sequence"/>
</dbReference>